<dbReference type="GeneID" id="13062311"/>
<organism evidence="5 6">
    <name type="scientific">Desulfurococcus amylolyticus DSM 16532</name>
    <dbReference type="NCBI Taxonomy" id="768672"/>
    <lineage>
        <taxon>Archaea</taxon>
        <taxon>Thermoproteota</taxon>
        <taxon>Thermoprotei</taxon>
        <taxon>Desulfurococcales</taxon>
        <taxon>Desulfurococcaceae</taxon>
        <taxon>Desulfurococcus</taxon>
    </lineage>
</organism>
<dbReference type="InterPro" id="IPR025302">
    <property type="entry name" value="DrrA1/2-like_C"/>
</dbReference>
<dbReference type="PROSITE" id="PS50893">
    <property type="entry name" value="ABC_TRANSPORTER_2"/>
    <property type="match status" value="1"/>
</dbReference>
<proteinExistence type="predicted"/>
<protein>
    <submittedName>
        <fullName evidence="5">ABC transporter related protein</fullName>
    </submittedName>
</protein>
<sequence length="335" mass="37090">MRDYSIVAEGLVKRYVTRQRKGLFKSTPQVIEALRGVSFKVRRGEVVGLLGPNGAGKTTTVKILATLLIPDEGDAWINGFHVVKEVDDVRRGIGVVFSVEKGFYAKLTGRENLRYFAALYGLSSSEAEKRVEELLRLLELDKLGASDRLFEEYSLGMKARLGLARALLRDPPVLILDEPTLGLDPPSARKIRSLVREMAGNGKTILYTTHNMFEAELVCDRILLIDRGRIIAEGTPGELKEKVAGKRTIVAHVRGDKMLVSRTIEGLEVEKVSVEESEEGLTVRLLTRSPEEVAGILLRELVARGVEVYTLRIEEPTLEDVFIYFTSGVGHGGTT</sequence>
<dbReference type="EMBL" id="CP003321">
    <property type="protein sequence ID" value="AFL66521.1"/>
    <property type="molecule type" value="Genomic_DNA"/>
</dbReference>
<dbReference type="RefSeq" id="WP_014767422.1">
    <property type="nucleotide sequence ID" value="NC_018001.1"/>
</dbReference>
<accession>I3XRE7</accession>
<dbReference type="Proteomes" id="UP000006175">
    <property type="component" value="Chromosome"/>
</dbReference>
<dbReference type="GO" id="GO:0016887">
    <property type="term" value="F:ATP hydrolysis activity"/>
    <property type="evidence" value="ECO:0007669"/>
    <property type="project" value="InterPro"/>
</dbReference>
<dbReference type="Pfam" id="PF00005">
    <property type="entry name" value="ABC_tran"/>
    <property type="match status" value="1"/>
</dbReference>
<dbReference type="PROSITE" id="PS00211">
    <property type="entry name" value="ABC_TRANSPORTER_1"/>
    <property type="match status" value="1"/>
</dbReference>
<keyword evidence="6" id="KW-1185">Reference proteome</keyword>
<keyword evidence="2" id="KW-0547">Nucleotide-binding</keyword>
<evidence type="ECO:0000256" key="3">
    <source>
        <dbReference type="ARBA" id="ARBA00022840"/>
    </source>
</evidence>
<evidence type="ECO:0000313" key="6">
    <source>
        <dbReference type="Proteomes" id="UP000006175"/>
    </source>
</evidence>
<dbReference type="InterPro" id="IPR003439">
    <property type="entry name" value="ABC_transporter-like_ATP-bd"/>
</dbReference>
<dbReference type="InterPro" id="IPR017871">
    <property type="entry name" value="ABC_transporter-like_CS"/>
</dbReference>
<dbReference type="GO" id="GO:0005524">
    <property type="term" value="F:ATP binding"/>
    <property type="evidence" value="ECO:0007669"/>
    <property type="project" value="UniProtKB-KW"/>
</dbReference>
<evidence type="ECO:0000313" key="5">
    <source>
        <dbReference type="EMBL" id="AFL66521.1"/>
    </source>
</evidence>
<feature type="domain" description="ABC transporter" evidence="4">
    <location>
        <begin position="18"/>
        <end position="252"/>
    </location>
</feature>
<gene>
    <name evidence="5" type="ORF">Desfe_0620</name>
</gene>
<dbReference type="SMART" id="SM00382">
    <property type="entry name" value="AAA"/>
    <property type="match status" value="1"/>
</dbReference>
<evidence type="ECO:0000259" key="4">
    <source>
        <dbReference type="PROSITE" id="PS50893"/>
    </source>
</evidence>
<dbReference type="PANTHER" id="PTHR42711:SF18">
    <property type="entry name" value="ABC TRANSPORTER, ATP-BINDING PROTEIN"/>
    <property type="match status" value="1"/>
</dbReference>
<keyword evidence="1" id="KW-0813">Transport</keyword>
<dbReference type="PANTHER" id="PTHR42711">
    <property type="entry name" value="ABC TRANSPORTER ATP-BINDING PROTEIN"/>
    <property type="match status" value="1"/>
</dbReference>
<dbReference type="Pfam" id="PF13732">
    <property type="entry name" value="DrrA1-3_C"/>
    <property type="match status" value="1"/>
</dbReference>
<dbReference type="SUPFAM" id="SSF52540">
    <property type="entry name" value="P-loop containing nucleoside triphosphate hydrolases"/>
    <property type="match status" value="1"/>
</dbReference>
<dbReference type="KEGG" id="dfd:Desfe_0620"/>
<reference evidence="5 6" key="1">
    <citation type="journal article" date="2012" name="J. Bacteriol.">
        <title>Complete Genome Sequence of Desulfurococcus fermentans, a Hyperthermophilic Cellulolytic Crenarchaeon Isolated from a Freshwater Hot Spring in Kamchatka, Russia.</title>
        <authorList>
            <person name="Susanti D."/>
            <person name="Johnson E.F."/>
            <person name="Rodriguez J.R."/>
            <person name="Anderson I."/>
            <person name="Perevalova A.A."/>
            <person name="Kyrpides N."/>
            <person name="Lucas S."/>
            <person name="Han J."/>
            <person name="Lapidus A."/>
            <person name="Cheng J.F."/>
            <person name="Goodwin L."/>
            <person name="Pitluck S."/>
            <person name="Mavrommatis K."/>
            <person name="Peters L."/>
            <person name="Land M.L."/>
            <person name="Hauser L."/>
            <person name="Gopalan V."/>
            <person name="Chan P.P."/>
            <person name="Lowe T.M."/>
            <person name="Atomi H."/>
            <person name="Bonch-Osmolovskaya E.A."/>
            <person name="Woyke T."/>
            <person name="Mukhopadhyay B."/>
        </authorList>
    </citation>
    <scope>NUCLEOTIDE SEQUENCE [LARGE SCALE GENOMIC DNA]</scope>
    <source>
        <strain evidence="5 6">DSM 16532</strain>
    </source>
</reference>
<dbReference type="AlphaFoldDB" id="I3XRE7"/>
<evidence type="ECO:0000256" key="1">
    <source>
        <dbReference type="ARBA" id="ARBA00022448"/>
    </source>
</evidence>
<name>I3XRE7_DESAM</name>
<dbReference type="InterPro" id="IPR027417">
    <property type="entry name" value="P-loop_NTPase"/>
</dbReference>
<evidence type="ECO:0000256" key="2">
    <source>
        <dbReference type="ARBA" id="ARBA00022741"/>
    </source>
</evidence>
<dbReference type="Gene3D" id="3.40.50.300">
    <property type="entry name" value="P-loop containing nucleotide triphosphate hydrolases"/>
    <property type="match status" value="1"/>
</dbReference>
<dbReference type="OrthoDB" id="87732at2157"/>
<dbReference type="HOGENOM" id="CLU_000604_1_2_2"/>
<keyword evidence="3" id="KW-0067">ATP-binding</keyword>
<dbReference type="InterPro" id="IPR003593">
    <property type="entry name" value="AAA+_ATPase"/>
</dbReference>
<dbReference type="eggNOG" id="arCOG00194">
    <property type="taxonomic scope" value="Archaea"/>
</dbReference>
<dbReference type="InterPro" id="IPR050763">
    <property type="entry name" value="ABC_transporter_ATP-binding"/>
</dbReference>